<dbReference type="AlphaFoldDB" id="A0A0N5CXU6"/>
<feature type="compositionally biased region" description="Polar residues" evidence="1">
    <location>
        <begin position="564"/>
        <end position="573"/>
    </location>
</feature>
<feature type="region of interest" description="Disordered" evidence="1">
    <location>
        <begin position="563"/>
        <end position="596"/>
    </location>
</feature>
<evidence type="ECO:0000256" key="2">
    <source>
        <dbReference type="SAM" id="SignalP"/>
    </source>
</evidence>
<evidence type="ECO:0000313" key="5">
    <source>
        <dbReference type="WBParaSite" id="TCLT_0000524201-mRNA-1"/>
    </source>
</evidence>
<gene>
    <name evidence="3" type="ORF">TCLT_LOCUS5231</name>
</gene>
<keyword evidence="2" id="KW-0732">Signal</keyword>
<feature type="chain" id="PRO_5043126444" evidence="2">
    <location>
        <begin position="27"/>
        <end position="1036"/>
    </location>
</feature>
<feature type="region of interest" description="Disordered" evidence="1">
    <location>
        <begin position="295"/>
        <end position="317"/>
    </location>
</feature>
<proteinExistence type="predicted"/>
<dbReference type="STRING" id="103827.A0A0N5CXU6"/>
<evidence type="ECO:0000313" key="3">
    <source>
        <dbReference type="EMBL" id="VDN02446.1"/>
    </source>
</evidence>
<dbReference type="WBParaSite" id="TCLT_0000524201-mRNA-1">
    <property type="protein sequence ID" value="TCLT_0000524201-mRNA-1"/>
    <property type="gene ID" value="TCLT_0000524201"/>
</dbReference>
<dbReference type="OrthoDB" id="5853700at2759"/>
<dbReference type="EMBL" id="UYYF01004327">
    <property type="protein sequence ID" value="VDN02446.1"/>
    <property type="molecule type" value="Genomic_DNA"/>
</dbReference>
<name>A0A0N5CXU6_THECL</name>
<reference evidence="5" key="1">
    <citation type="submission" date="2017-02" db="UniProtKB">
        <authorList>
            <consortium name="WormBaseParasite"/>
        </authorList>
    </citation>
    <scope>IDENTIFICATION</scope>
</reference>
<sequence length="1036" mass="117569">MDEMMLPAEIVHSWCLTLIFLKLIASKNVSKDQWNEFLSDMSEKSEHEERPWDYWHQQKEQEHSYSFMDNLESIQRRVPKNNELLTPNQFSIKDSATNQASDTFTTDPPLYNSHELLRTYRPALQQSLMIKESLQHENGLVLMPDNVNGSTLQITPMMSSEMMHKLNDNKIFTNSDQKKQTSFQFAAVSNTSNMRQKDLYGVSTSQKKLRPSETADESIFTTNLGYQQNTQNASSSMNKKKLSFPDRTIMTDTNKVLQQQDPFALSRKHELLLPSDNITKPNTTMGHQEKFYYSTPNNPEKERPQSQFTTAAATDTAKQEKFNVGTSSDYHEEPSTSKFPTISSTNLVEQQKFHQSTLKNPQKQLTPFKPDETTDTIHAFKPGISRNVLQQQKPPYNTLKSQQKPLFKPTSSQHIFMQHRVGDYYGTSVSAKIAPFPARTSTSSHALIAPPQNLQPGFAAPKVITIPHRLEEFPLAPTISSNAFIYSKQNPRIPSFSPIPVTNNMMISRSGEPIIVDVPFPVMASELSPTVVTAQQPYFQSKHDAFSPFSSADYYATPVHVTASKPQTSSTHKTTTENQMTQLTTSTLPTTTPKPERNDAVTQAIINHTRMSTTLLPAVTRMPCCPCCGTTQKSEDSCASSSCNSEQQQQPCCGAQPVQPIPTPPCCPSPPPCCPPPPRPQCCSPPPALPCCAPIQPICCQPVFPCCNNIVPIQQHVGQERTAIENGGSSYNTAPFVGHSMGMVQPRSTFGAIESYDSLNPTSPNLPFSHEPYSVGIPYKTYSIVTKRKLFRSGFKKRKNSRNRLRMRRDTLDIRARACLTCLTDRRKVLAKINRQPKILVQLQSMMQHQEPVKCDACRSESQYKRRVKRLGCIPCHLRMKRELEIEDEHKRTKRLGCIPCFRKKRESEMEKEHRRAKRLRKINSQGCIPCHIRRKREIEIENEHKRAKRLNDNDDFDINNYDISDFKDLPTGVENEEASDVATDSSVYEQSKHRSSKKGYRSQYGYSFESPYICDKTCCDFSRCPPIPLEMKENV</sequence>
<keyword evidence="4" id="KW-1185">Reference proteome</keyword>
<evidence type="ECO:0000313" key="4">
    <source>
        <dbReference type="Proteomes" id="UP000276776"/>
    </source>
</evidence>
<organism evidence="5">
    <name type="scientific">Thelazia callipaeda</name>
    <name type="common">Oriental eyeworm</name>
    <name type="synonym">Parasitic nematode</name>
    <dbReference type="NCBI Taxonomy" id="103827"/>
    <lineage>
        <taxon>Eukaryota</taxon>
        <taxon>Metazoa</taxon>
        <taxon>Ecdysozoa</taxon>
        <taxon>Nematoda</taxon>
        <taxon>Chromadorea</taxon>
        <taxon>Rhabditida</taxon>
        <taxon>Spirurina</taxon>
        <taxon>Spiruromorpha</taxon>
        <taxon>Thelazioidea</taxon>
        <taxon>Thelaziidae</taxon>
        <taxon>Thelazia</taxon>
    </lineage>
</organism>
<feature type="compositionally biased region" description="Low complexity" evidence="1">
    <location>
        <begin position="576"/>
        <end position="593"/>
    </location>
</feature>
<dbReference type="Proteomes" id="UP000276776">
    <property type="component" value="Unassembled WGS sequence"/>
</dbReference>
<feature type="region of interest" description="Disordered" evidence="1">
    <location>
        <begin position="976"/>
        <end position="995"/>
    </location>
</feature>
<feature type="signal peptide" evidence="2">
    <location>
        <begin position="1"/>
        <end position="26"/>
    </location>
</feature>
<evidence type="ECO:0000256" key="1">
    <source>
        <dbReference type="SAM" id="MobiDB-lite"/>
    </source>
</evidence>
<reference evidence="3 4" key="2">
    <citation type="submission" date="2018-11" db="EMBL/GenBank/DDBJ databases">
        <authorList>
            <consortium name="Pathogen Informatics"/>
        </authorList>
    </citation>
    <scope>NUCLEOTIDE SEQUENCE [LARGE SCALE GENOMIC DNA]</scope>
</reference>
<protein>
    <submittedName>
        <fullName evidence="5">GATA-type domain-containing protein</fullName>
    </submittedName>
</protein>
<accession>A0A0N5CXU6</accession>